<sequence>MKQPVLLSSFHSSIDLSLACWIVVTDSPLLSSCLVECTPRISGTAETGHSTCIPSSIQVNVHCGKGDLDAWPEIILSGCSDFESLANDIYLNLWGATPRGL</sequence>
<reference evidence="2 3" key="1">
    <citation type="journal article" date="2019" name="Sci. Rep.">
        <title>Orb-weaving spider Araneus ventricosus genome elucidates the spidroin gene catalogue.</title>
        <authorList>
            <person name="Kono N."/>
            <person name="Nakamura H."/>
            <person name="Ohtoshi R."/>
            <person name="Moran D.A.P."/>
            <person name="Shinohara A."/>
            <person name="Yoshida Y."/>
            <person name="Fujiwara M."/>
            <person name="Mori M."/>
            <person name="Tomita M."/>
            <person name="Arakawa K."/>
        </authorList>
    </citation>
    <scope>NUCLEOTIDE SEQUENCE [LARGE SCALE GENOMIC DNA]</scope>
</reference>
<comment type="caution">
    <text evidence="2">The sequence shown here is derived from an EMBL/GenBank/DDBJ whole genome shotgun (WGS) entry which is preliminary data.</text>
</comment>
<gene>
    <name evidence="2" type="ORF">AVEN_93956_1</name>
</gene>
<accession>A0A4Y2CJN2</accession>
<name>A0A4Y2CJN2_ARAVE</name>
<dbReference type="Proteomes" id="UP000499080">
    <property type="component" value="Unassembled WGS sequence"/>
</dbReference>
<feature type="chain" id="PRO_5021462780" evidence="1">
    <location>
        <begin position="20"/>
        <end position="101"/>
    </location>
</feature>
<proteinExistence type="predicted"/>
<keyword evidence="1" id="KW-0732">Signal</keyword>
<protein>
    <submittedName>
        <fullName evidence="2">Uncharacterized protein</fullName>
    </submittedName>
</protein>
<evidence type="ECO:0000256" key="1">
    <source>
        <dbReference type="SAM" id="SignalP"/>
    </source>
</evidence>
<feature type="signal peptide" evidence="1">
    <location>
        <begin position="1"/>
        <end position="19"/>
    </location>
</feature>
<dbReference type="EMBL" id="BGPR01000204">
    <property type="protein sequence ID" value="GBM04553.1"/>
    <property type="molecule type" value="Genomic_DNA"/>
</dbReference>
<dbReference type="AlphaFoldDB" id="A0A4Y2CJN2"/>
<evidence type="ECO:0000313" key="2">
    <source>
        <dbReference type="EMBL" id="GBM04553.1"/>
    </source>
</evidence>
<evidence type="ECO:0000313" key="3">
    <source>
        <dbReference type="Proteomes" id="UP000499080"/>
    </source>
</evidence>
<keyword evidence="3" id="KW-1185">Reference proteome</keyword>
<organism evidence="2 3">
    <name type="scientific">Araneus ventricosus</name>
    <name type="common">Orbweaver spider</name>
    <name type="synonym">Epeira ventricosa</name>
    <dbReference type="NCBI Taxonomy" id="182803"/>
    <lineage>
        <taxon>Eukaryota</taxon>
        <taxon>Metazoa</taxon>
        <taxon>Ecdysozoa</taxon>
        <taxon>Arthropoda</taxon>
        <taxon>Chelicerata</taxon>
        <taxon>Arachnida</taxon>
        <taxon>Araneae</taxon>
        <taxon>Araneomorphae</taxon>
        <taxon>Entelegynae</taxon>
        <taxon>Araneoidea</taxon>
        <taxon>Araneidae</taxon>
        <taxon>Araneus</taxon>
    </lineage>
</organism>